<organism evidence="2 3">
    <name type="scientific">Ficus carica</name>
    <name type="common">Common fig</name>
    <dbReference type="NCBI Taxonomy" id="3494"/>
    <lineage>
        <taxon>Eukaryota</taxon>
        <taxon>Viridiplantae</taxon>
        <taxon>Streptophyta</taxon>
        <taxon>Embryophyta</taxon>
        <taxon>Tracheophyta</taxon>
        <taxon>Spermatophyta</taxon>
        <taxon>Magnoliopsida</taxon>
        <taxon>eudicotyledons</taxon>
        <taxon>Gunneridae</taxon>
        <taxon>Pentapetalae</taxon>
        <taxon>rosids</taxon>
        <taxon>fabids</taxon>
        <taxon>Rosales</taxon>
        <taxon>Moraceae</taxon>
        <taxon>Ficeae</taxon>
        <taxon>Ficus</taxon>
    </lineage>
</organism>
<reference evidence="2" key="1">
    <citation type="submission" date="2023-07" db="EMBL/GenBank/DDBJ databases">
        <title>draft genome sequence of fig (Ficus carica).</title>
        <authorList>
            <person name="Takahashi T."/>
            <person name="Nishimura K."/>
        </authorList>
    </citation>
    <scope>NUCLEOTIDE SEQUENCE</scope>
</reference>
<proteinExistence type="predicted"/>
<protein>
    <submittedName>
        <fullName evidence="2">Uncharacterized protein</fullName>
    </submittedName>
</protein>
<name>A0AA88IX33_FICCA</name>
<evidence type="ECO:0000256" key="1">
    <source>
        <dbReference type="SAM" id="MobiDB-lite"/>
    </source>
</evidence>
<dbReference type="EMBL" id="BTGU01000090">
    <property type="protein sequence ID" value="GMN59703.1"/>
    <property type="molecule type" value="Genomic_DNA"/>
</dbReference>
<feature type="region of interest" description="Disordered" evidence="1">
    <location>
        <begin position="1"/>
        <end position="21"/>
    </location>
</feature>
<dbReference type="AlphaFoldDB" id="A0AA88IX33"/>
<evidence type="ECO:0000313" key="2">
    <source>
        <dbReference type="EMBL" id="GMN59703.1"/>
    </source>
</evidence>
<keyword evidence="3" id="KW-1185">Reference proteome</keyword>
<comment type="caution">
    <text evidence="2">The sequence shown here is derived from an EMBL/GenBank/DDBJ whole genome shotgun (WGS) entry which is preliminary data.</text>
</comment>
<gene>
    <name evidence="2" type="ORF">TIFTF001_028804</name>
</gene>
<evidence type="ECO:0000313" key="3">
    <source>
        <dbReference type="Proteomes" id="UP001187192"/>
    </source>
</evidence>
<accession>A0AA88IX33</accession>
<dbReference type="Proteomes" id="UP001187192">
    <property type="component" value="Unassembled WGS sequence"/>
</dbReference>
<sequence length="100" mass="11387">MNQAYEFLGHHRPTPDPSRREKSIDLEISAIRRSVRTSMGLLQQHIDIATSPSFVVVNRKEKGDGEGESGEWRCRGVDITERFEKAEMKRRVIGGKEMGC</sequence>